<dbReference type="AlphaFoldDB" id="A0ABD3GVC5"/>
<keyword evidence="4" id="KW-1185">Reference proteome</keyword>
<evidence type="ECO:0000256" key="2">
    <source>
        <dbReference type="SAM" id="MobiDB-lite"/>
    </source>
</evidence>
<dbReference type="Proteomes" id="UP001633002">
    <property type="component" value="Unassembled WGS sequence"/>
</dbReference>
<feature type="region of interest" description="Disordered" evidence="2">
    <location>
        <begin position="79"/>
        <end position="120"/>
    </location>
</feature>
<comment type="caution">
    <text evidence="3">The sequence shown here is derived from an EMBL/GenBank/DDBJ whole genome shotgun (WGS) entry which is preliminary data.</text>
</comment>
<keyword evidence="1" id="KW-0175">Coiled coil</keyword>
<sequence length="262" mass="29548">MTFKSKICPFVGSLFDLSPAPFVLAENLKASGLGALVCREYESPGDDELLRHILDTAEADQKKSEITIKLPGRKVAVIAKRPKLNRHGPDAGTTEPAAGEDSPKGPDVHQKKKQKGGKDMVKKQISDLEFLGRVIWSELLRKEKEVPPEFKQEMDIMGAENSSLKIKLTKAEEEAQEQLNRQVQLEKHNGELQTLVKDMKRKLGVLCIFHWNELEKQEAEIKAQGAKIQDKEWKFKRTSPKSKPKWKKSESLRRGAVITMNG</sequence>
<protein>
    <submittedName>
        <fullName evidence="3">Uncharacterized protein</fullName>
    </submittedName>
</protein>
<name>A0ABD3GVC5_9MARC</name>
<dbReference type="EMBL" id="JBJQOH010000006">
    <property type="protein sequence ID" value="KAL3683207.1"/>
    <property type="molecule type" value="Genomic_DNA"/>
</dbReference>
<evidence type="ECO:0000256" key="1">
    <source>
        <dbReference type="SAM" id="Coils"/>
    </source>
</evidence>
<proteinExistence type="predicted"/>
<accession>A0ABD3GVC5</accession>
<feature type="coiled-coil region" evidence="1">
    <location>
        <begin position="154"/>
        <end position="188"/>
    </location>
</feature>
<organism evidence="3 4">
    <name type="scientific">Riccia sorocarpa</name>
    <dbReference type="NCBI Taxonomy" id="122646"/>
    <lineage>
        <taxon>Eukaryota</taxon>
        <taxon>Viridiplantae</taxon>
        <taxon>Streptophyta</taxon>
        <taxon>Embryophyta</taxon>
        <taxon>Marchantiophyta</taxon>
        <taxon>Marchantiopsida</taxon>
        <taxon>Marchantiidae</taxon>
        <taxon>Marchantiales</taxon>
        <taxon>Ricciaceae</taxon>
        <taxon>Riccia</taxon>
    </lineage>
</organism>
<evidence type="ECO:0000313" key="3">
    <source>
        <dbReference type="EMBL" id="KAL3683207.1"/>
    </source>
</evidence>
<gene>
    <name evidence="3" type="ORF">R1sor_001229</name>
</gene>
<feature type="region of interest" description="Disordered" evidence="2">
    <location>
        <begin position="232"/>
        <end position="262"/>
    </location>
</feature>
<feature type="compositionally biased region" description="Basic residues" evidence="2">
    <location>
        <begin position="236"/>
        <end position="246"/>
    </location>
</feature>
<evidence type="ECO:0000313" key="4">
    <source>
        <dbReference type="Proteomes" id="UP001633002"/>
    </source>
</evidence>
<reference evidence="3 4" key="1">
    <citation type="submission" date="2024-09" db="EMBL/GenBank/DDBJ databases">
        <title>Chromosome-scale assembly of Riccia sorocarpa.</title>
        <authorList>
            <person name="Paukszto L."/>
        </authorList>
    </citation>
    <scope>NUCLEOTIDE SEQUENCE [LARGE SCALE GENOMIC DNA]</scope>
    <source>
        <strain evidence="3">LP-2024</strain>
        <tissue evidence="3">Aerial parts of the thallus</tissue>
    </source>
</reference>